<evidence type="ECO:0000313" key="2">
    <source>
        <dbReference type="EMBL" id="RUO37994.1"/>
    </source>
</evidence>
<feature type="chain" id="PRO_5019254317" evidence="1">
    <location>
        <begin position="22"/>
        <end position="271"/>
    </location>
</feature>
<keyword evidence="3" id="KW-1185">Reference proteome</keyword>
<dbReference type="Proteomes" id="UP000286976">
    <property type="component" value="Unassembled WGS sequence"/>
</dbReference>
<dbReference type="Pfam" id="PF10670">
    <property type="entry name" value="DUF4198"/>
    <property type="match status" value="1"/>
</dbReference>
<sequence length="271" mass="29890">MNKSIVLVALSSLLISAPSWAHRAWIKPDTTVVSKENSWVAFDAAISNDIFGFDHHAMSLGLLVATAPNGEHIPLQNKYTGKYRSVFDLQLNQKGTYKVASEADTLRASWTDSDGKKHYWPGRGQTVTPADFEQQVPKSADNLVVSNVYRRIETFVTAGAPSREVLQPSGHGIELIPHTHPNDLYAGETAEFSVHLNGQAVAGANIEVIPAGMRYREQQNEIKTTTSEDGLFSINWPHAGQYFMEINYSDNQGEAPASQRRASYSAVFEVL</sequence>
<name>A0A432WW45_9GAMM</name>
<keyword evidence="1" id="KW-0732">Signal</keyword>
<comment type="caution">
    <text evidence="2">The sequence shown here is derived from an EMBL/GenBank/DDBJ whole genome shotgun (WGS) entry which is preliminary data.</text>
</comment>
<dbReference type="AlphaFoldDB" id="A0A432WW45"/>
<evidence type="ECO:0000313" key="3">
    <source>
        <dbReference type="Proteomes" id="UP000286976"/>
    </source>
</evidence>
<feature type="signal peptide" evidence="1">
    <location>
        <begin position="1"/>
        <end position="21"/>
    </location>
</feature>
<proteinExistence type="predicted"/>
<organism evidence="2 3">
    <name type="scientific">Aliidiomarina taiwanensis</name>
    <dbReference type="NCBI Taxonomy" id="946228"/>
    <lineage>
        <taxon>Bacteria</taxon>
        <taxon>Pseudomonadati</taxon>
        <taxon>Pseudomonadota</taxon>
        <taxon>Gammaproteobacteria</taxon>
        <taxon>Alteromonadales</taxon>
        <taxon>Idiomarinaceae</taxon>
        <taxon>Aliidiomarina</taxon>
    </lineage>
</organism>
<protein>
    <submittedName>
        <fullName evidence="2">DUF4198 domain-containing protein</fullName>
    </submittedName>
</protein>
<dbReference type="EMBL" id="PIPQ01000009">
    <property type="protein sequence ID" value="RUO37994.1"/>
    <property type="molecule type" value="Genomic_DNA"/>
</dbReference>
<reference evidence="2 3" key="1">
    <citation type="journal article" date="2011" name="Front. Microbiol.">
        <title>Genomic signatures of strain selection and enhancement in Bacillus atrophaeus var. globigii, a historical biowarfare simulant.</title>
        <authorList>
            <person name="Gibbons H.S."/>
            <person name="Broomall S.M."/>
            <person name="McNew L.A."/>
            <person name="Daligault H."/>
            <person name="Chapman C."/>
            <person name="Bruce D."/>
            <person name="Karavis M."/>
            <person name="Krepps M."/>
            <person name="McGregor P.A."/>
            <person name="Hong C."/>
            <person name="Park K.H."/>
            <person name="Akmal A."/>
            <person name="Feldman A."/>
            <person name="Lin J.S."/>
            <person name="Chang W.E."/>
            <person name="Higgs B.W."/>
            <person name="Demirev P."/>
            <person name="Lindquist J."/>
            <person name="Liem A."/>
            <person name="Fochler E."/>
            <person name="Read T.D."/>
            <person name="Tapia R."/>
            <person name="Johnson S."/>
            <person name="Bishop-Lilly K.A."/>
            <person name="Detter C."/>
            <person name="Han C."/>
            <person name="Sozhamannan S."/>
            <person name="Rosenzweig C.N."/>
            <person name="Skowronski E.W."/>
        </authorList>
    </citation>
    <scope>NUCLEOTIDE SEQUENCE [LARGE SCALE GENOMIC DNA]</scope>
    <source>
        <strain evidence="2 3">AIT1</strain>
    </source>
</reference>
<dbReference type="OrthoDB" id="5943at2"/>
<accession>A0A432WW45</accession>
<dbReference type="RefSeq" id="WP_126758091.1">
    <property type="nucleotide sequence ID" value="NZ_PIPQ01000009.1"/>
</dbReference>
<evidence type="ECO:0000256" key="1">
    <source>
        <dbReference type="SAM" id="SignalP"/>
    </source>
</evidence>
<dbReference type="InterPro" id="IPR019613">
    <property type="entry name" value="DUF4198"/>
</dbReference>
<gene>
    <name evidence="2" type="ORF">CWE15_10770</name>
</gene>